<reference evidence="1" key="1">
    <citation type="submission" date="2016-10" db="EMBL/GenBank/DDBJ databases">
        <authorList>
            <person name="de Groot N.N."/>
        </authorList>
    </citation>
    <scope>NUCLEOTIDE SEQUENCE</scope>
</reference>
<sequence>MNNTKTLEQKAAQNIEGIVREVFTYGKSEKEQAVVVYDTNSTLSRILYEAYKRALPNATFINFDKTEPSKILKTLSLLNEYDFVALIQSKNFRLDAFRIRVELFKRKIKVIEHPHLERMSDDEVPCFIDALAYDSTYYRTVGPALKVKIDAASSAVLDSGGELLYYDCPFEPAKLNIGDYSEMPNTGGQFPIGEVFTEAKDLEALHGRVNIFIFSDTSYQINRPEKPITLIIKKGVVIDTENSTEKFDEILDLIREKEEKVWVRELGFGLNRAFTKTDTVKDTGTYERMCGVHISLGRKHGMYGKPGFKRGAGWFHVDVFVDTKTFTLDNEVIFENEAWVV</sequence>
<protein>
    <recommendedName>
        <fullName evidence="2">Leucyl aminopeptidase (Aminopeptidase T)</fullName>
    </recommendedName>
</protein>
<organism evidence="1">
    <name type="scientific">hydrothermal vent metagenome</name>
    <dbReference type="NCBI Taxonomy" id="652676"/>
    <lineage>
        <taxon>unclassified sequences</taxon>
        <taxon>metagenomes</taxon>
        <taxon>ecological metagenomes</taxon>
    </lineage>
</organism>
<dbReference type="AlphaFoldDB" id="A0A1W1ECL6"/>
<accession>A0A1W1ECL6</accession>
<evidence type="ECO:0000313" key="1">
    <source>
        <dbReference type="EMBL" id="SFZ97761.1"/>
    </source>
</evidence>
<proteinExistence type="predicted"/>
<dbReference type="SUPFAM" id="SSF144052">
    <property type="entry name" value="Thermophilic metalloprotease-like"/>
    <property type="match status" value="1"/>
</dbReference>
<gene>
    <name evidence="1" type="ORF">MNB_SV-5-131</name>
</gene>
<dbReference type="EMBL" id="FPKX01000020">
    <property type="protein sequence ID" value="SFZ97761.1"/>
    <property type="molecule type" value="Genomic_DNA"/>
</dbReference>
<evidence type="ECO:0008006" key="2">
    <source>
        <dbReference type="Google" id="ProtNLM"/>
    </source>
</evidence>
<name>A0A1W1ECL6_9ZZZZ</name>